<name>A0ABW5H6A8_9PSEU</name>
<feature type="domain" description="Thioredoxin" evidence="1">
    <location>
        <begin position="15"/>
        <end position="166"/>
    </location>
</feature>
<accession>A0ABW5H6A8</accession>
<proteinExistence type="predicted"/>
<organism evidence="2 3">
    <name type="scientific">Amycolatopsis silviterrae</name>
    <dbReference type="NCBI Taxonomy" id="1656914"/>
    <lineage>
        <taxon>Bacteria</taxon>
        <taxon>Bacillati</taxon>
        <taxon>Actinomycetota</taxon>
        <taxon>Actinomycetes</taxon>
        <taxon>Pseudonocardiales</taxon>
        <taxon>Pseudonocardiaceae</taxon>
        <taxon>Amycolatopsis</taxon>
    </lineage>
</organism>
<dbReference type="PANTHER" id="PTHR42852">
    <property type="entry name" value="THIOL:DISULFIDE INTERCHANGE PROTEIN DSBE"/>
    <property type="match status" value="1"/>
</dbReference>
<dbReference type="InterPro" id="IPR036249">
    <property type="entry name" value="Thioredoxin-like_sf"/>
</dbReference>
<dbReference type="SUPFAM" id="SSF52833">
    <property type="entry name" value="Thioredoxin-like"/>
    <property type="match status" value="1"/>
</dbReference>
<sequence length="186" mass="19666">MVAALRQAGVVTAAARGEAAAPEWTTTRWFNSDPLTLAGLRGRVVALEAFQMLCPGCVSHGLPQAGRLARFFGDDLAVVGLHSVFEHHAAMTPTSLEAFLSEYQIRFPVGVDAHRGSDPTPVTFGRYGMRGTPSLVLIDRDGKLRGHYFGAVEDMELAAAAARLIDETPLGAAAPDAVCTVDGTCT</sequence>
<evidence type="ECO:0000313" key="2">
    <source>
        <dbReference type="EMBL" id="MFD2468689.1"/>
    </source>
</evidence>
<dbReference type="InterPro" id="IPR050553">
    <property type="entry name" value="Thioredoxin_ResA/DsbE_sf"/>
</dbReference>
<dbReference type="Gene3D" id="3.40.30.10">
    <property type="entry name" value="Glutaredoxin"/>
    <property type="match status" value="1"/>
</dbReference>
<keyword evidence="3" id="KW-1185">Reference proteome</keyword>
<protein>
    <recommendedName>
        <fullName evidence="1">Thioredoxin domain-containing protein</fullName>
    </recommendedName>
</protein>
<reference evidence="3" key="1">
    <citation type="journal article" date="2019" name="Int. J. Syst. Evol. Microbiol.">
        <title>The Global Catalogue of Microorganisms (GCM) 10K type strain sequencing project: providing services to taxonomists for standard genome sequencing and annotation.</title>
        <authorList>
            <consortium name="The Broad Institute Genomics Platform"/>
            <consortium name="The Broad Institute Genome Sequencing Center for Infectious Disease"/>
            <person name="Wu L."/>
            <person name="Ma J."/>
        </authorList>
    </citation>
    <scope>NUCLEOTIDE SEQUENCE [LARGE SCALE GENOMIC DNA]</scope>
    <source>
        <strain evidence="3">CGMCC 4.7641</strain>
    </source>
</reference>
<evidence type="ECO:0000259" key="1">
    <source>
        <dbReference type="PROSITE" id="PS51352"/>
    </source>
</evidence>
<evidence type="ECO:0000313" key="3">
    <source>
        <dbReference type="Proteomes" id="UP001597483"/>
    </source>
</evidence>
<dbReference type="Proteomes" id="UP001597483">
    <property type="component" value="Unassembled WGS sequence"/>
</dbReference>
<comment type="caution">
    <text evidence="2">The sequence shown here is derived from an EMBL/GenBank/DDBJ whole genome shotgun (WGS) entry which is preliminary data.</text>
</comment>
<dbReference type="PANTHER" id="PTHR42852:SF13">
    <property type="entry name" value="PROTEIN DIPZ"/>
    <property type="match status" value="1"/>
</dbReference>
<dbReference type="EMBL" id="JBHUKS010000010">
    <property type="protein sequence ID" value="MFD2468689.1"/>
    <property type="molecule type" value="Genomic_DNA"/>
</dbReference>
<gene>
    <name evidence="2" type="ORF">ACFSVL_14955</name>
</gene>
<dbReference type="PROSITE" id="PS51352">
    <property type="entry name" value="THIOREDOXIN_2"/>
    <property type="match status" value="1"/>
</dbReference>
<dbReference type="InterPro" id="IPR013766">
    <property type="entry name" value="Thioredoxin_domain"/>
</dbReference>